<dbReference type="GeneID" id="28843657"/>
<organism evidence="3 4">
    <name type="scientific">Pseudogymnoascus verrucosus</name>
    <dbReference type="NCBI Taxonomy" id="342668"/>
    <lineage>
        <taxon>Eukaryota</taxon>
        <taxon>Fungi</taxon>
        <taxon>Dikarya</taxon>
        <taxon>Ascomycota</taxon>
        <taxon>Pezizomycotina</taxon>
        <taxon>Leotiomycetes</taxon>
        <taxon>Thelebolales</taxon>
        <taxon>Thelebolaceae</taxon>
        <taxon>Pseudogymnoascus</taxon>
    </lineage>
</organism>
<dbReference type="Proteomes" id="UP000091956">
    <property type="component" value="Unassembled WGS sequence"/>
</dbReference>
<sequence>MACVNPDCSYMHDATGLLLPPVLQPNPDISGIGPSARFGGLLVEAILAMSDAQIVTGLSILIGGFSQINCGLSIFHWHMVVRLAWFSSVTHLTTLTFLRRYIQDNSAIRILRLVLMLVLMLMLAVALIPTGGECGLENYERGYPSTYGNTSTNELSSLTRVFKLFRGSSGFSKTWLRHKPAKMCKRIASKLEERYYDSYLNSARGMYIACYCAIMAFITFARAIYDCVDSLLFEIVWLLFSLAWGTLRIFLDRMIAGVDFAITQDSKEDVVLQENSWEFGQLVPTLLLIIPLFSLLEGAIGILKSKSTNSIQDDTASALDEAWLSKRLLEEEQLGGLPLCTGLYAELDIVNAVEMVKLLGTGADPADMENDLGSNVQSSPSTATRHQSGVYSRILKGQRASYEILAFLKGQTVAKAKTLPLGPGLRPEPGLVVIKDLIFERELDTHRIPAIEESPYIRQLVDVIHPEDGARRPGNRRSWFSNGWILIYGNAGHTEIFRTQIFLNPNNVLLSNLDQPFPTVRVSDLDQAFMEGVKGGERECPQTLETRAPEVWKGLDAWPISDVWSVGVTLVHWLMSKTPFGPGGKIIKDHTDAWCMAKLMRLRGRFDMTEEMERYGEWQLAVGLEAMDFKDPKTGDMRPYIVGGTLEEEFEKLPRELCSREGIEFILYLLELDCKKRPTALEALEHPFIKSIVTRQQQQDLN</sequence>
<feature type="transmembrane region" description="Helical" evidence="1">
    <location>
        <begin position="231"/>
        <end position="251"/>
    </location>
</feature>
<dbReference type="STRING" id="342668.A0A1B8G7B9"/>
<name>A0A1B8G7B9_9PEZI</name>
<dbReference type="GO" id="GO:0005524">
    <property type="term" value="F:ATP binding"/>
    <property type="evidence" value="ECO:0007669"/>
    <property type="project" value="InterPro"/>
</dbReference>
<dbReference type="PROSITE" id="PS50011">
    <property type="entry name" value="PROTEIN_KINASE_DOM"/>
    <property type="match status" value="1"/>
</dbReference>
<dbReference type="RefSeq" id="XP_018125444.1">
    <property type="nucleotide sequence ID" value="XM_018279674.1"/>
</dbReference>
<gene>
    <name evidence="3" type="ORF">VE01_10271</name>
</gene>
<dbReference type="AlphaFoldDB" id="A0A1B8G7B9"/>
<keyword evidence="1" id="KW-0472">Membrane</keyword>
<feature type="transmembrane region" description="Helical" evidence="1">
    <location>
        <begin position="205"/>
        <end position="224"/>
    </location>
</feature>
<dbReference type="Pfam" id="PF00069">
    <property type="entry name" value="Pkinase"/>
    <property type="match status" value="1"/>
</dbReference>
<dbReference type="EMBL" id="KV460282">
    <property type="protein sequence ID" value="OBT91711.1"/>
    <property type="molecule type" value="Genomic_DNA"/>
</dbReference>
<reference evidence="3 4" key="1">
    <citation type="submission" date="2016-03" db="EMBL/GenBank/DDBJ databases">
        <title>Comparative genomics of Pseudogymnoascus destructans, the fungus causing white-nose syndrome of bats.</title>
        <authorList>
            <person name="Palmer J.M."/>
            <person name="Drees K.P."/>
            <person name="Foster J.T."/>
            <person name="Lindner D.L."/>
        </authorList>
    </citation>
    <scope>NUCLEOTIDE SEQUENCE [LARGE SCALE GENOMIC DNA]</scope>
    <source>
        <strain evidence="3 4">UAMH 10579</strain>
    </source>
</reference>
<proteinExistence type="predicted"/>
<keyword evidence="1" id="KW-0812">Transmembrane</keyword>
<reference evidence="4" key="2">
    <citation type="journal article" date="2018" name="Nat. Commun.">
        <title>Extreme sensitivity to ultraviolet light in the fungal pathogen causing white-nose syndrome of bats.</title>
        <authorList>
            <person name="Palmer J.M."/>
            <person name="Drees K.P."/>
            <person name="Foster J.T."/>
            <person name="Lindner D.L."/>
        </authorList>
    </citation>
    <scope>NUCLEOTIDE SEQUENCE [LARGE SCALE GENOMIC DNA]</scope>
    <source>
        <strain evidence="4">UAMH 10579</strain>
    </source>
</reference>
<feature type="transmembrane region" description="Helical" evidence="1">
    <location>
        <begin position="110"/>
        <end position="128"/>
    </location>
</feature>
<accession>A0A1B8G7B9</accession>
<dbReference type="PANTHER" id="PTHR37577:SF1">
    <property type="entry name" value="INTEGRAL MEMBRANE PROTEIN"/>
    <property type="match status" value="1"/>
</dbReference>
<dbReference type="GO" id="GO:0004672">
    <property type="term" value="F:protein kinase activity"/>
    <property type="evidence" value="ECO:0007669"/>
    <property type="project" value="InterPro"/>
</dbReference>
<dbReference type="PANTHER" id="PTHR37577">
    <property type="entry name" value="INTEGRAL MEMBRANE PROTEIN"/>
    <property type="match status" value="1"/>
</dbReference>
<feature type="domain" description="Protein kinase" evidence="2">
    <location>
        <begin position="353"/>
        <end position="689"/>
    </location>
</feature>
<dbReference type="InterPro" id="IPR053018">
    <property type="entry name" value="Elsinochrome_Biosynth-Asso"/>
</dbReference>
<keyword evidence="4" id="KW-1185">Reference proteome</keyword>
<keyword evidence="1" id="KW-1133">Transmembrane helix</keyword>
<dbReference type="Gene3D" id="1.10.510.10">
    <property type="entry name" value="Transferase(Phosphotransferase) domain 1"/>
    <property type="match status" value="1"/>
</dbReference>
<evidence type="ECO:0000313" key="3">
    <source>
        <dbReference type="EMBL" id="OBT91711.1"/>
    </source>
</evidence>
<evidence type="ECO:0000313" key="4">
    <source>
        <dbReference type="Proteomes" id="UP000091956"/>
    </source>
</evidence>
<dbReference type="InterPro" id="IPR000719">
    <property type="entry name" value="Prot_kinase_dom"/>
</dbReference>
<evidence type="ECO:0000256" key="1">
    <source>
        <dbReference type="SAM" id="Phobius"/>
    </source>
</evidence>
<evidence type="ECO:0000259" key="2">
    <source>
        <dbReference type="PROSITE" id="PS50011"/>
    </source>
</evidence>
<dbReference type="SUPFAM" id="SSF56112">
    <property type="entry name" value="Protein kinase-like (PK-like)"/>
    <property type="match status" value="1"/>
</dbReference>
<dbReference type="InterPro" id="IPR011009">
    <property type="entry name" value="Kinase-like_dom_sf"/>
</dbReference>
<protein>
    <recommendedName>
        <fullName evidence="2">Protein kinase domain-containing protein</fullName>
    </recommendedName>
</protein>
<dbReference type="OrthoDB" id="3435673at2759"/>
<dbReference type="SMART" id="SM00220">
    <property type="entry name" value="S_TKc"/>
    <property type="match status" value="1"/>
</dbReference>